<gene>
    <name evidence="4" type="ORF">ABA31_11340</name>
</gene>
<dbReference type="Pfam" id="PF01882">
    <property type="entry name" value="DUF58"/>
    <property type="match status" value="1"/>
</dbReference>
<feature type="transmembrane region" description="Helical" evidence="2">
    <location>
        <begin position="112"/>
        <end position="132"/>
    </location>
</feature>
<evidence type="ECO:0000256" key="2">
    <source>
        <dbReference type="SAM" id="Phobius"/>
    </source>
</evidence>
<organism evidence="4 5">
    <name type="scientific">Agrococcus baldri</name>
    <dbReference type="NCBI Taxonomy" id="153730"/>
    <lineage>
        <taxon>Bacteria</taxon>
        <taxon>Bacillati</taxon>
        <taxon>Actinomycetota</taxon>
        <taxon>Actinomycetes</taxon>
        <taxon>Micrococcales</taxon>
        <taxon>Microbacteriaceae</taxon>
        <taxon>Agrococcus</taxon>
    </lineage>
</organism>
<feature type="domain" description="DUF58" evidence="3">
    <location>
        <begin position="274"/>
        <end position="445"/>
    </location>
</feature>
<dbReference type="PANTHER" id="PTHR34351">
    <property type="entry name" value="SLR1927 PROTEIN-RELATED"/>
    <property type="match status" value="1"/>
</dbReference>
<reference evidence="4 5" key="1">
    <citation type="submission" date="2019-07" db="EMBL/GenBank/DDBJ databases">
        <title>Whole genome shotgun sequence of Agrococcus baldri NBRC 103055.</title>
        <authorList>
            <person name="Hosoyama A."/>
            <person name="Uohara A."/>
            <person name="Ohji S."/>
            <person name="Ichikawa N."/>
        </authorList>
    </citation>
    <scope>NUCLEOTIDE SEQUENCE [LARGE SCALE GENOMIC DNA]</scope>
    <source>
        <strain evidence="4 5">NBRC 103055</strain>
    </source>
</reference>
<evidence type="ECO:0000256" key="1">
    <source>
        <dbReference type="SAM" id="MobiDB-lite"/>
    </source>
</evidence>
<evidence type="ECO:0000313" key="5">
    <source>
        <dbReference type="Proteomes" id="UP000321749"/>
    </source>
</evidence>
<feature type="transmembrane region" description="Helical" evidence="2">
    <location>
        <begin position="86"/>
        <end position="106"/>
    </location>
</feature>
<keyword evidence="2" id="KW-0812">Transmembrane</keyword>
<proteinExistence type="predicted"/>
<dbReference type="InterPro" id="IPR002881">
    <property type="entry name" value="DUF58"/>
</dbReference>
<dbReference type="Proteomes" id="UP000321749">
    <property type="component" value="Unassembled WGS sequence"/>
</dbReference>
<name>A0AA87URH9_9MICO</name>
<keyword evidence="5" id="KW-1185">Reference proteome</keyword>
<evidence type="ECO:0000313" key="4">
    <source>
        <dbReference type="EMBL" id="GEK79783.1"/>
    </source>
</evidence>
<dbReference type="EMBL" id="BJUU01000005">
    <property type="protein sequence ID" value="GEK79783.1"/>
    <property type="molecule type" value="Genomic_DNA"/>
</dbReference>
<dbReference type="PANTHER" id="PTHR34351:SF1">
    <property type="entry name" value="SLR1927 PROTEIN"/>
    <property type="match status" value="1"/>
</dbReference>
<dbReference type="RefSeq" id="WP_146793511.1">
    <property type="nucleotide sequence ID" value="NZ_BJUU01000005.1"/>
</dbReference>
<evidence type="ECO:0000259" key="3">
    <source>
        <dbReference type="Pfam" id="PF01882"/>
    </source>
</evidence>
<sequence length="464" mass="50579">MTRPERATPTSTVQAAPDPDTGSGDTTSSTATASDTTRLRRRVQRERTTLQRAADRVVGDESVVQTWAAAAVDWVRRRVWPLLEPITGFGWAVLIGTLVALVLGLVLGWKELIVIGIVGALLLAAAIAFIIGRNRYRIELDLAYTRVVVGERALGRIEIHSAAQKPLLPATIEVPVGKALASFHLPRMKPGDVHEDVFAIPTSRRTILQVGPVRSVRGDPVGLLRRQVKWTDPVELYVHPKTVQLDETAPGLIRDLEGITTRDLTNSDIAFHALRDYVAGDDRRYIHWKSSARTGTLMVRQFEQTRRSVLALGLSTSPDDYADPAEFETAISILGSLGLQAVRDEMDVVVQTSRQTLPATTGKRLLDALSGVEWSPRHDRFLDLSATIAQQHAGASVIMLHAGAAVEPALVRRARTLLPAQARVIAFTVVKDAKPRLQPIGDVSLATIGSVSDLPRVMRGVALQ</sequence>
<protein>
    <recommendedName>
        <fullName evidence="3">DUF58 domain-containing protein</fullName>
    </recommendedName>
</protein>
<keyword evidence="2" id="KW-0472">Membrane</keyword>
<comment type="caution">
    <text evidence="4">The sequence shown here is derived from an EMBL/GenBank/DDBJ whole genome shotgun (WGS) entry which is preliminary data.</text>
</comment>
<feature type="compositionally biased region" description="Low complexity" evidence="1">
    <location>
        <begin position="17"/>
        <end position="36"/>
    </location>
</feature>
<keyword evidence="2" id="KW-1133">Transmembrane helix</keyword>
<dbReference type="AlphaFoldDB" id="A0AA87URH9"/>
<feature type="region of interest" description="Disordered" evidence="1">
    <location>
        <begin position="1"/>
        <end position="38"/>
    </location>
</feature>
<accession>A0AA87URH9</accession>